<comment type="caution">
    <text evidence="11">The sequence shown here is derived from an EMBL/GenBank/DDBJ whole genome shotgun (WGS) entry which is preliminary data.</text>
</comment>
<accession>A0A074KYW7</accession>
<keyword evidence="6 7" id="KW-0472">Membrane</keyword>
<dbReference type="InterPro" id="IPR023408">
    <property type="entry name" value="MscS_beta-dom_sf"/>
</dbReference>
<evidence type="ECO:0000259" key="10">
    <source>
        <dbReference type="Pfam" id="PF21082"/>
    </source>
</evidence>
<dbReference type="STRING" id="1048983.EL17_14440"/>
<feature type="transmembrane region" description="Helical" evidence="7">
    <location>
        <begin position="458"/>
        <end position="477"/>
    </location>
</feature>
<comment type="subcellular location">
    <subcellularLocation>
        <location evidence="1">Cell membrane</location>
        <topology evidence="1">Multi-pass membrane protein</topology>
    </subcellularLocation>
</comment>
<organism evidence="11 12">
    <name type="scientific">Anditalea andensis</name>
    <dbReference type="NCBI Taxonomy" id="1048983"/>
    <lineage>
        <taxon>Bacteria</taxon>
        <taxon>Pseudomonadati</taxon>
        <taxon>Bacteroidota</taxon>
        <taxon>Cytophagia</taxon>
        <taxon>Cytophagales</taxon>
        <taxon>Cytophagaceae</taxon>
        <taxon>Anditalea</taxon>
    </lineage>
</organism>
<evidence type="ECO:0000313" key="11">
    <source>
        <dbReference type="EMBL" id="KEO72823.1"/>
    </source>
</evidence>
<name>A0A074KYW7_9BACT</name>
<dbReference type="Gene3D" id="2.30.30.60">
    <property type="match status" value="1"/>
</dbReference>
<feature type="transmembrane region" description="Helical" evidence="7">
    <location>
        <begin position="269"/>
        <end position="290"/>
    </location>
</feature>
<feature type="chain" id="PRO_5001695534" description="Mechanosensitive ion channel protein MscS" evidence="8">
    <location>
        <begin position="25"/>
        <end position="828"/>
    </location>
</feature>
<keyword evidence="3" id="KW-1003">Cell membrane</keyword>
<feature type="transmembrane region" description="Helical" evidence="7">
    <location>
        <begin position="593"/>
        <end position="613"/>
    </location>
</feature>
<dbReference type="SUPFAM" id="SSF82861">
    <property type="entry name" value="Mechanosensitive channel protein MscS (YggB), transmembrane region"/>
    <property type="match status" value="1"/>
</dbReference>
<keyword evidence="5 7" id="KW-1133">Transmembrane helix</keyword>
<feature type="transmembrane region" description="Helical" evidence="7">
    <location>
        <begin position="545"/>
        <end position="566"/>
    </location>
</feature>
<feature type="transmembrane region" description="Helical" evidence="7">
    <location>
        <begin position="423"/>
        <end position="446"/>
    </location>
</feature>
<dbReference type="EMBL" id="JMIH01000023">
    <property type="protein sequence ID" value="KEO72823.1"/>
    <property type="molecule type" value="Genomic_DNA"/>
</dbReference>
<feature type="transmembrane region" description="Helical" evidence="7">
    <location>
        <begin position="336"/>
        <end position="354"/>
    </location>
</feature>
<dbReference type="Gene3D" id="3.30.70.100">
    <property type="match status" value="1"/>
</dbReference>
<feature type="domain" description="Mechanosensitive ion channel MscS C-terminal" evidence="10">
    <location>
        <begin position="710"/>
        <end position="791"/>
    </location>
</feature>
<dbReference type="Proteomes" id="UP000027821">
    <property type="component" value="Unassembled WGS sequence"/>
</dbReference>
<dbReference type="PANTHER" id="PTHR30347">
    <property type="entry name" value="POTASSIUM CHANNEL RELATED"/>
    <property type="match status" value="1"/>
</dbReference>
<dbReference type="SUPFAM" id="SSF82689">
    <property type="entry name" value="Mechanosensitive channel protein MscS (YggB), C-terminal domain"/>
    <property type="match status" value="1"/>
</dbReference>
<dbReference type="OrthoDB" id="9809206at2"/>
<dbReference type="RefSeq" id="WP_035075773.1">
    <property type="nucleotide sequence ID" value="NZ_JMIH01000023.1"/>
</dbReference>
<dbReference type="Gene3D" id="1.10.287.1260">
    <property type="match status" value="1"/>
</dbReference>
<feature type="transmembrane region" description="Helical" evidence="7">
    <location>
        <begin position="361"/>
        <end position="378"/>
    </location>
</feature>
<dbReference type="GO" id="GO:0005886">
    <property type="term" value="C:plasma membrane"/>
    <property type="evidence" value="ECO:0007669"/>
    <property type="project" value="UniProtKB-SubCell"/>
</dbReference>
<dbReference type="InterPro" id="IPR010920">
    <property type="entry name" value="LSM_dom_sf"/>
</dbReference>
<evidence type="ECO:0000256" key="6">
    <source>
        <dbReference type="ARBA" id="ARBA00023136"/>
    </source>
</evidence>
<keyword evidence="8" id="KW-0732">Signal</keyword>
<sequence length="828" mass="94879">MYKYSSTLLYYLLIYLCITSYTYAQTDQTPTDNLLTRVDTSEAPTARPQVSLDDLIRKNEAYTIALNHIHAGLRRSFDTVTINRELPELERTLETVGQRLESQESALNLRYLSALENLVVNFRAQVNDWQSSIDIRNQDLQLLGEEISNIKNDQDLQLALTDTTILPEYQLQTEMLQSRLARTDSLYNAQRLKMARVQSRISSTMITLNDFNEEIDERQTLLERRLFSKETSFIWEKPLLESDKSIRALYRESFTLNEIILGQYFSSNWLRHLFISLAGAGFFIWFVTVIRRIKKEKEFAAIILERAIYIPKNPALSALMAILPLAPFFYLNPPPIFLLIILVFTAISATFLIYNSVNHKAFYFWIGIFSVFLIYSLSNLLVEPAFRERWVLLFLSMGGMLLAYKTIKLLDYNPKEFPKYISYFLYLYIGLQFFSLISNVFGRYGLSKMLGVASTTSLVQAITLYAFVTIILEAIYLQIEVGKSNQKEFASYFDFRSLQKRLKNLLVGLALIIWGYYFTQNLNLWDFLYDNVSNLLNTERHLGSFNYTFGSILIFVLLIWVATILARNIAYFAEMKDQAQADSRNKRLGSSILLIRLGILIIGFMLAITASGIPMDRIAIVLGALSVGIGFGLQTIVNNLVSGVILAFERPIQIGDTIEVGTRIGTVKEVGIRSSKLKGYDGSEVIIPNGDLLSQHLINWTLTDKNRRVELFIGVAYGSDADKVKDILLKVMDRETILKAPAPAVYLQDFADSAVEFRLLFWVSDINTWIVVRSEIMTSIYKEFAKNDIEIPFPQRDLHVKSMPQNNGITFTETKYKRDLSPKEDSDE</sequence>
<feature type="transmembrane region" description="Helical" evidence="7">
    <location>
        <begin position="505"/>
        <end position="525"/>
    </location>
</feature>
<dbReference type="PROSITE" id="PS01246">
    <property type="entry name" value="UPF0003"/>
    <property type="match status" value="1"/>
</dbReference>
<protein>
    <recommendedName>
        <fullName evidence="13">Mechanosensitive ion channel protein MscS</fullName>
    </recommendedName>
</protein>
<gene>
    <name evidence="11" type="ORF">EL17_14440</name>
</gene>
<evidence type="ECO:0000256" key="5">
    <source>
        <dbReference type="ARBA" id="ARBA00022989"/>
    </source>
</evidence>
<evidence type="ECO:0000256" key="8">
    <source>
        <dbReference type="SAM" id="SignalP"/>
    </source>
</evidence>
<evidence type="ECO:0008006" key="13">
    <source>
        <dbReference type="Google" id="ProtNLM"/>
    </source>
</evidence>
<evidence type="ECO:0000256" key="7">
    <source>
        <dbReference type="SAM" id="Phobius"/>
    </source>
</evidence>
<dbReference type="InterPro" id="IPR011014">
    <property type="entry name" value="MscS_channel_TM-2"/>
</dbReference>
<feature type="transmembrane region" description="Helical" evidence="7">
    <location>
        <begin position="390"/>
        <end position="411"/>
    </location>
</feature>
<evidence type="ECO:0000256" key="1">
    <source>
        <dbReference type="ARBA" id="ARBA00004651"/>
    </source>
</evidence>
<reference evidence="11 12" key="1">
    <citation type="submission" date="2014-04" db="EMBL/GenBank/DDBJ databases">
        <title>Characterization and application of a salt tolerant electro-active bacterium.</title>
        <authorList>
            <person name="Yang L."/>
            <person name="Wei S."/>
            <person name="Tay Q.X.M."/>
        </authorList>
    </citation>
    <scope>NUCLEOTIDE SEQUENCE [LARGE SCALE GENOMIC DNA]</scope>
    <source>
        <strain evidence="11 12">LY1</strain>
    </source>
</reference>
<proteinExistence type="inferred from homology"/>
<dbReference type="InterPro" id="IPR049278">
    <property type="entry name" value="MS_channel_C"/>
</dbReference>
<feature type="transmembrane region" description="Helical" evidence="7">
    <location>
        <begin position="310"/>
        <end position="330"/>
    </location>
</feature>
<evidence type="ECO:0000256" key="3">
    <source>
        <dbReference type="ARBA" id="ARBA00022475"/>
    </source>
</evidence>
<evidence type="ECO:0000256" key="2">
    <source>
        <dbReference type="ARBA" id="ARBA00008017"/>
    </source>
</evidence>
<dbReference type="eggNOG" id="COG3264">
    <property type="taxonomic scope" value="Bacteria"/>
</dbReference>
<evidence type="ECO:0000256" key="4">
    <source>
        <dbReference type="ARBA" id="ARBA00022692"/>
    </source>
</evidence>
<feature type="domain" description="Mechanosensitive ion channel MscS" evidence="9">
    <location>
        <begin position="635"/>
        <end position="701"/>
    </location>
</feature>
<dbReference type="AlphaFoldDB" id="A0A074KYW7"/>
<dbReference type="Pfam" id="PF00924">
    <property type="entry name" value="MS_channel_2nd"/>
    <property type="match status" value="1"/>
</dbReference>
<dbReference type="InterPro" id="IPR006686">
    <property type="entry name" value="MscS_channel_CS"/>
</dbReference>
<feature type="transmembrane region" description="Helical" evidence="7">
    <location>
        <begin position="619"/>
        <end position="641"/>
    </location>
</feature>
<keyword evidence="12" id="KW-1185">Reference proteome</keyword>
<dbReference type="InterPro" id="IPR011066">
    <property type="entry name" value="MscS_channel_C_sf"/>
</dbReference>
<feature type="signal peptide" evidence="8">
    <location>
        <begin position="1"/>
        <end position="24"/>
    </location>
</feature>
<comment type="similarity">
    <text evidence="2">Belongs to the MscS (TC 1.A.23) family.</text>
</comment>
<dbReference type="InterPro" id="IPR052702">
    <property type="entry name" value="MscS-like_channel"/>
</dbReference>
<dbReference type="GO" id="GO:0008381">
    <property type="term" value="F:mechanosensitive monoatomic ion channel activity"/>
    <property type="evidence" value="ECO:0007669"/>
    <property type="project" value="UniProtKB-ARBA"/>
</dbReference>
<dbReference type="SUPFAM" id="SSF50182">
    <property type="entry name" value="Sm-like ribonucleoproteins"/>
    <property type="match status" value="1"/>
</dbReference>
<dbReference type="PANTHER" id="PTHR30347:SF1">
    <property type="entry name" value="MECHANOSENSITIVE CHANNEL MSCK"/>
    <property type="match status" value="1"/>
</dbReference>
<evidence type="ECO:0000259" key="9">
    <source>
        <dbReference type="Pfam" id="PF00924"/>
    </source>
</evidence>
<keyword evidence="4 7" id="KW-0812">Transmembrane</keyword>
<dbReference type="Pfam" id="PF21082">
    <property type="entry name" value="MS_channel_3rd"/>
    <property type="match status" value="1"/>
</dbReference>
<evidence type="ECO:0000313" key="12">
    <source>
        <dbReference type="Proteomes" id="UP000027821"/>
    </source>
</evidence>
<dbReference type="InterPro" id="IPR006685">
    <property type="entry name" value="MscS_channel_2nd"/>
</dbReference>